<dbReference type="CDD" id="cd00067">
    <property type="entry name" value="GAL4"/>
    <property type="match status" value="1"/>
</dbReference>
<dbReference type="OrthoDB" id="271595at2759"/>
<feature type="compositionally biased region" description="Polar residues" evidence="2">
    <location>
        <begin position="547"/>
        <end position="561"/>
    </location>
</feature>
<protein>
    <submittedName>
        <fullName evidence="4">Transcription activator amyR</fullName>
    </submittedName>
</protein>
<dbReference type="PANTHER" id="PTHR31668">
    <property type="entry name" value="GLUCOSE TRANSPORT TRANSCRIPTION REGULATOR RGT1-RELATED-RELATED"/>
    <property type="match status" value="1"/>
</dbReference>
<evidence type="ECO:0000313" key="5">
    <source>
        <dbReference type="Proteomes" id="UP000546213"/>
    </source>
</evidence>
<evidence type="ECO:0000259" key="3">
    <source>
        <dbReference type="PROSITE" id="PS50048"/>
    </source>
</evidence>
<dbReference type="GO" id="GO:0008270">
    <property type="term" value="F:zinc ion binding"/>
    <property type="evidence" value="ECO:0007669"/>
    <property type="project" value="InterPro"/>
</dbReference>
<keyword evidence="1" id="KW-0539">Nucleus</keyword>
<organism evidence="4 5">
    <name type="scientific">Fusarium pseudocircinatum</name>
    <dbReference type="NCBI Taxonomy" id="56676"/>
    <lineage>
        <taxon>Eukaryota</taxon>
        <taxon>Fungi</taxon>
        <taxon>Dikarya</taxon>
        <taxon>Ascomycota</taxon>
        <taxon>Pezizomycotina</taxon>
        <taxon>Sordariomycetes</taxon>
        <taxon>Hypocreomycetidae</taxon>
        <taxon>Hypocreales</taxon>
        <taxon>Nectriaceae</taxon>
        <taxon>Fusarium</taxon>
        <taxon>Fusarium fujikuroi species complex</taxon>
    </lineage>
</organism>
<dbReference type="EMBL" id="JAAOAS010000081">
    <property type="protein sequence ID" value="KAF5596682.1"/>
    <property type="molecule type" value="Genomic_DNA"/>
</dbReference>
<dbReference type="SMART" id="SM00066">
    <property type="entry name" value="GAL4"/>
    <property type="match status" value="1"/>
</dbReference>
<gene>
    <name evidence="4" type="ORF">FPCIR_3892</name>
</gene>
<dbReference type="Pfam" id="PF00172">
    <property type="entry name" value="Zn_clus"/>
    <property type="match status" value="1"/>
</dbReference>
<dbReference type="CDD" id="cd12148">
    <property type="entry name" value="fungal_TF_MHR"/>
    <property type="match status" value="1"/>
</dbReference>
<dbReference type="GO" id="GO:0000981">
    <property type="term" value="F:DNA-binding transcription factor activity, RNA polymerase II-specific"/>
    <property type="evidence" value="ECO:0007669"/>
    <property type="project" value="InterPro"/>
</dbReference>
<feature type="region of interest" description="Disordered" evidence="2">
    <location>
        <begin position="547"/>
        <end position="574"/>
    </location>
</feature>
<dbReference type="InterPro" id="IPR001138">
    <property type="entry name" value="Zn2Cys6_DnaBD"/>
</dbReference>
<dbReference type="PROSITE" id="PS50048">
    <property type="entry name" value="ZN2_CY6_FUNGAL_2"/>
    <property type="match status" value="1"/>
</dbReference>
<dbReference type="InterPro" id="IPR050797">
    <property type="entry name" value="Carb_Metab_Trans_Reg"/>
</dbReference>
<evidence type="ECO:0000256" key="2">
    <source>
        <dbReference type="SAM" id="MobiDB-lite"/>
    </source>
</evidence>
<name>A0A8H5PH46_9HYPO</name>
<dbReference type="Gene3D" id="4.10.240.10">
    <property type="entry name" value="Zn(2)-C6 fungal-type DNA-binding domain"/>
    <property type="match status" value="1"/>
</dbReference>
<reference evidence="4 5" key="1">
    <citation type="submission" date="2020-05" db="EMBL/GenBank/DDBJ databases">
        <title>Identification and distribution of gene clusters putatively required for synthesis of sphingolipid metabolism inhibitors in phylogenetically diverse species of the filamentous fungus Fusarium.</title>
        <authorList>
            <person name="Kim H.-S."/>
            <person name="Busman M."/>
            <person name="Brown D.W."/>
            <person name="Divon H."/>
            <person name="Uhlig S."/>
            <person name="Proctor R.H."/>
        </authorList>
    </citation>
    <scope>NUCLEOTIDE SEQUENCE [LARGE SCALE GENOMIC DNA]</scope>
    <source>
        <strain evidence="4 5">NRRL 36939</strain>
    </source>
</reference>
<accession>A0A8H5PH46</accession>
<dbReference type="SUPFAM" id="SSF57701">
    <property type="entry name" value="Zn2/Cys6 DNA-binding domain"/>
    <property type="match status" value="1"/>
</dbReference>
<dbReference type="InterPro" id="IPR036864">
    <property type="entry name" value="Zn2-C6_fun-type_DNA-bd_sf"/>
</dbReference>
<sequence>MNQVVFDSSLGCAVQTRSCDHCFHRKIKCDRRTPCAPCQDNQIECQYERPRKKRRYIRPAPDDLDVNSRGSSERLNGLYEDRGDWMPVETVDVSTPTQAQQLDSARVNNSTDTQLTTVSPVQLETEYWDLGMGECFFYPTSLFGLVDLPPSMQSFPLNIPESPRICLSPPLQHLSSHNGVLDRLLDDSTIPELIDVFIERLQQSMPFFTRSYLHQNIARQRHLQDRSFGSLVQAICSLVLLQPVQSQEKRSWPNREARADAHLALAVNLHSQSDLGQSPTLETIMTSVFLFACQFCKGNFDAARFRLREAAALAEVMNLDKPESYGRIGDTEKQRRLRTLISLTIIERIYSVQRDYIPATKLLSRNKLQELQNAIASSHDRGESENIIAMECISNMLEQVDFIDPDIIKCWKGFCWEEEAPTHVTKSTILALLRRYRILPQFSGLSGIDTHAQHADILVTRHWIRIKLWSLANSDGYVEALSDDEEFRHEYAVTIASEALDTCLQFQMTSLEVHGIGLVEKLSDLATCAAQQVNVCSPAQEYPIHSDLSNPDPNVIQPQQDSPTSTSTSGTRETSLSQAIYAPLATQRLMKGVEAVPVLTLGDQRETGCACDKDFARTASQCFDALALQGTRLNMAST</sequence>
<feature type="compositionally biased region" description="Low complexity" evidence="2">
    <location>
        <begin position="562"/>
        <end position="574"/>
    </location>
</feature>
<evidence type="ECO:0000256" key="1">
    <source>
        <dbReference type="ARBA" id="ARBA00023242"/>
    </source>
</evidence>
<comment type="caution">
    <text evidence="4">The sequence shown here is derived from an EMBL/GenBank/DDBJ whole genome shotgun (WGS) entry which is preliminary data.</text>
</comment>
<dbReference type="Proteomes" id="UP000546213">
    <property type="component" value="Unassembled WGS sequence"/>
</dbReference>
<evidence type="ECO:0000313" key="4">
    <source>
        <dbReference type="EMBL" id="KAF5596682.1"/>
    </source>
</evidence>
<dbReference type="PANTHER" id="PTHR31668:SF30">
    <property type="entry name" value="ZN(II)2CYS6 TRANSCRIPTION FACTOR (EUROFUNG)"/>
    <property type="match status" value="1"/>
</dbReference>
<proteinExistence type="predicted"/>
<feature type="domain" description="Zn(2)-C6 fungal-type" evidence="3">
    <location>
        <begin position="18"/>
        <end position="47"/>
    </location>
</feature>
<keyword evidence="5" id="KW-1185">Reference proteome</keyword>
<dbReference type="AlphaFoldDB" id="A0A8H5PH46"/>